<name>A0A1H3WJP5_9GAMM</name>
<dbReference type="PANTHER" id="PTHR38103">
    <property type="entry name" value="RECOMBINATION-ASSOCIATED PROTEIN RDGC"/>
    <property type="match status" value="1"/>
</dbReference>
<keyword evidence="4 6" id="KW-0963">Cytoplasm</keyword>
<evidence type="ECO:0000256" key="2">
    <source>
        <dbReference type="ARBA" id="ARBA00008657"/>
    </source>
</evidence>
<dbReference type="HAMAP" id="MF_00194">
    <property type="entry name" value="RdgC"/>
    <property type="match status" value="1"/>
</dbReference>
<dbReference type="OrthoDB" id="5290530at2"/>
<dbReference type="AlphaFoldDB" id="A0A1H3WJP5"/>
<proteinExistence type="inferred from homology"/>
<evidence type="ECO:0000313" key="7">
    <source>
        <dbReference type="EMBL" id="SDZ87170.1"/>
    </source>
</evidence>
<comment type="function">
    <text evidence="6">May be involved in recombination.</text>
</comment>
<keyword evidence="5 6" id="KW-0233">DNA recombination</keyword>
<dbReference type="Proteomes" id="UP000198658">
    <property type="component" value="Unassembled WGS sequence"/>
</dbReference>
<reference evidence="8" key="1">
    <citation type="submission" date="2016-10" db="EMBL/GenBank/DDBJ databases">
        <authorList>
            <person name="Varghese N."/>
            <person name="Submissions S."/>
        </authorList>
    </citation>
    <scope>NUCLEOTIDE SEQUENCE [LARGE SCALE GENOMIC DNA]</scope>
    <source>
        <strain evidence="8">CGMCC 1.10657</strain>
    </source>
</reference>
<dbReference type="GO" id="GO:0000018">
    <property type="term" value="P:regulation of DNA recombination"/>
    <property type="evidence" value="ECO:0007669"/>
    <property type="project" value="TreeGrafter"/>
</dbReference>
<organism evidence="7 8">
    <name type="scientific">Microbulbifer marinus</name>
    <dbReference type="NCBI Taxonomy" id="658218"/>
    <lineage>
        <taxon>Bacteria</taxon>
        <taxon>Pseudomonadati</taxon>
        <taxon>Pseudomonadota</taxon>
        <taxon>Gammaproteobacteria</taxon>
        <taxon>Cellvibrionales</taxon>
        <taxon>Microbulbiferaceae</taxon>
        <taxon>Microbulbifer</taxon>
    </lineage>
</organism>
<dbReference type="Pfam" id="PF04381">
    <property type="entry name" value="RdgC"/>
    <property type="match status" value="1"/>
</dbReference>
<comment type="similarity">
    <text evidence="2 6">Belongs to the RdgC family.</text>
</comment>
<gene>
    <name evidence="6" type="primary">rdgC</name>
    <name evidence="7" type="ORF">SAMN05216562_0904</name>
</gene>
<dbReference type="EMBL" id="FNQO01000001">
    <property type="protein sequence ID" value="SDZ87170.1"/>
    <property type="molecule type" value="Genomic_DNA"/>
</dbReference>
<dbReference type="PANTHER" id="PTHR38103:SF1">
    <property type="entry name" value="RECOMBINATION-ASSOCIATED PROTEIN RDGC"/>
    <property type="match status" value="1"/>
</dbReference>
<dbReference type="GO" id="GO:0006310">
    <property type="term" value="P:DNA recombination"/>
    <property type="evidence" value="ECO:0007669"/>
    <property type="project" value="UniProtKB-UniRule"/>
</dbReference>
<dbReference type="InterPro" id="IPR007476">
    <property type="entry name" value="RdgC"/>
</dbReference>
<accession>A0A1H3WJP5</accession>
<dbReference type="GO" id="GO:0043590">
    <property type="term" value="C:bacterial nucleoid"/>
    <property type="evidence" value="ECO:0007669"/>
    <property type="project" value="TreeGrafter"/>
</dbReference>
<protein>
    <recommendedName>
        <fullName evidence="3 6">Recombination-associated protein RdgC</fullName>
    </recommendedName>
</protein>
<evidence type="ECO:0000256" key="5">
    <source>
        <dbReference type="ARBA" id="ARBA00023172"/>
    </source>
</evidence>
<evidence type="ECO:0000256" key="4">
    <source>
        <dbReference type="ARBA" id="ARBA00022490"/>
    </source>
</evidence>
<dbReference type="RefSeq" id="WP_091385555.1">
    <property type="nucleotide sequence ID" value="NZ_FNQO01000001.1"/>
</dbReference>
<dbReference type="STRING" id="658218.SAMN05216562_0904"/>
<evidence type="ECO:0000256" key="3">
    <source>
        <dbReference type="ARBA" id="ARBA00022296"/>
    </source>
</evidence>
<dbReference type="GO" id="GO:0005737">
    <property type="term" value="C:cytoplasm"/>
    <property type="evidence" value="ECO:0007669"/>
    <property type="project" value="UniProtKB-UniRule"/>
</dbReference>
<dbReference type="NCBIfam" id="NF001464">
    <property type="entry name" value="PRK00321.1-5"/>
    <property type="match status" value="1"/>
</dbReference>
<evidence type="ECO:0000313" key="8">
    <source>
        <dbReference type="Proteomes" id="UP000198658"/>
    </source>
</evidence>
<sequence length="330" mass="36553">MWFKNLRVYRLTKEFALTSEKLNELLEPHAFVPCGSQDAARYGWVAPLGRHGSELVHAANGYLMVCAKKQEKVIPAAVVNEKVEELAQAISEKEARQVGRKERQNLKDEVLLEMRPKAFARSRLQYAYIAPKDGWVVVDASSASAAEELLENLREAISSLAVVPLAAKNLPQQTMTHWLSAPEAPAQFEFGHECELRDPKDSGSVIRCKNQDLCAEEIHNHLVAGLQVHKLGLVWRGGVEFLVDDQLSLKRVKFGDELIEKADSADTENAAQRFDADFSVMTLEISALLTDLLAAFGGANTDTASVEEIVARASRAEAEQTAREVEEVVF</sequence>
<evidence type="ECO:0000256" key="1">
    <source>
        <dbReference type="ARBA" id="ARBA00004453"/>
    </source>
</evidence>
<dbReference type="GO" id="GO:0003690">
    <property type="term" value="F:double-stranded DNA binding"/>
    <property type="evidence" value="ECO:0007669"/>
    <property type="project" value="TreeGrafter"/>
</dbReference>
<evidence type="ECO:0000256" key="6">
    <source>
        <dbReference type="HAMAP-Rule" id="MF_00194"/>
    </source>
</evidence>
<dbReference type="NCBIfam" id="NF001462">
    <property type="entry name" value="PRK00321.1-3"/>
    <property type="match status" value="1"/>
</dbReference>
<keyword evidence="8" id="KW-1185">Reference proteome</keyword>
<comment type="subcellular location">
    <subcellularLocation>
        <location evidence="1 6">Cytoplasm</location>
        <location evidence="1 6">Nucleoid</location>
    </subcellularLocation>
</comment>